<evidence type="ECO:0008006" key="3">
    <source>
        <dbReference type="Google" id="ProtNLM"/>
    </source>
</evidence>
<sequence length="125" mass="13684">MIVVAVIAILMAIAVPSYMKYTIRTHRTAAESCLSEYANYMERYYTTNMRYDQSGGTTLTLPTLGCKTDTASYYNYGFASGEPTQTTFNIQAVPIGNQLAKDTQCGTLSINQSGTRGSNDTASCW</sequence>
<dbReference type="Proteomes" id="UP000077255">
    <property type="component" value="Chromosome"/>
</dbReference>
<dbReference type="Pfam" id="PF16732">
    <property type="entry name" value="ComP_DUS"/>
    <property type="match status" value="1"/>
</dbReference>
<accession>A0A160MZ20</accession>
<protein>
    <recommendedName>
        <fullName evidence="3">Pilus assembly protein PilE</fullName>
    </recommendedName>
</protein>
<dbReference type="Gene3D" id="3.30.700.10">
    <property type="entry name" value="Glycoprotein, Type 4 Pilin"/>
    <property type="match status" value="1"/>
</dbReference>
<reference evidence="1 2" key="1">
    <citation type="submission" date="2016-02" db="EMBL/GenBank/DDBJ databases">
        <title>Complete genome sequencing and analysis of ATSB10, Dyella thiooxydans isolated from rhizosphere soil of sunflower (Helianthus annuus L.).</title>
        <authorList>
            <person name="Lee Y."/>
            <person name="Hwangbo K."/>
            <person name="Chung H."/>
            <person name="Yoo J."/>
            <person name="Kim K.Y."/>
            <person name="Sa T.M."/>
            <person name="Um Y."/>
            <person name="Madhaiyan M."/>
        </authorList>
    </citation>
    <scope>NUCLEOTIDE SEQUENCE [LARGE SCALE GENOMIC DNA]</scope>
    <source>
        <strain evidence="1 2">ATSB10</strain>
    </source>
</reference>
<dbReference type="EMBL" id="CP014841">
    <property type="protein sequence ID" value="AND68641.1"/>
    <property type="molecule type" value="Genomic_DNA"/>
</dbReference>
<dbReference type="PATRIC" id="fig|445710.3.peg.1182"/>
<evidence type="ECO:0000313" key="1">
    <source>
        <dbReference type="EMBL" id="AND68641.1"/>
    </source>
</evidence>
<dbReference type="GO" id="GO:0043683">
    <property type="term" value="P:type IV pilus assembly"/>
    <property type="evidence" value="ECO:0007669"/>
    <property type="project" value="InterPro"/>
</dbReference>
<name>A0A160MZ20_9GAMM</name>
<dbReference type="SUPFAM" id="SSF54523">
    <property type="entry name" value="Pili subunits"/>
    <property type="match status" value="1"/>
</dbReference>
<proteinExistence type="predicted"/>
<gene>
    <name evidence="1" type="ORF">ATSB10_11870</name>
</gene>
<dbReference type="AlphaFoldDB" id="A0A160MZ20"/>
<organism evidence="1 2">
    <name type="scientific">Dyella thiooxydans</name>
    <dbReference type="NCBI Taxonomy" id="445710"/>
    <lineage>
        <taxon>Bacteria</taxon>
        <taxon>Pseudomonadati</taxon>
        <taxon>Pseudomonadota</taxon>
        <taxon>Gammaproteobacteria</taxon>
        <taxon>Lysobacterales</taxon>
        <taxon>Rhodanobacteraceae</taxon>
        <taxon>Dyella</taxon>
    </lineage>
</organism>
<evidence type="ECO:0000313" key="2">
    <source>
        <dbReference type="Proteomes" id="UP000077255"/>
    </source>
</evidence>
<keyword evidence="2" id="KW-1185">Reference proteome</keyword>
<dbReference type="STRING" id="445710.ATSB10_11870"/>
<dbReference type="KEGG" id="dtx:ATSB10_11870"/>
<dbReference type="InterPro" id="IPR045584">
    <property type="entry name" value="Pilin-like"/>
</dbReference>
<dbReference type="InterPro" id="IPR031982">
    <property type="entry name" value="PilE-like"/>
</dbReference>